<sequence>IWCFPPEKGVYKDRIAGRPSAGLEVLGIARVAQIEHNPDPARAARRCSGAR</sequence>
<evidence type="ECO:0000313" key="1">
    <source>
        <dbReference type="EMBL" id="CAK9070722.1"/>
    </source>
</evidence>
<keyword evidence="2" id="KW-1185">Reference proteome</keyword>
<name>A0ABP0P3V5_9DINO</name>
<feature type="non-terminal residue" evidence="1">
    <location>
        <position position="51"/>
    </location>
</feature>
<protein>
    <submittedName>
        <fullName evidence="1">Uncharacterized protein</fullName>
    </submittedName>
</protein>
<gene>
    <name evidence="1" type="ORF">SCF082_LOCUS35122</name>
</gene>
<reference evidence="1 2" key="1">
    <citation type="submission" date="2024-02" db="EMBL/GenBank/DDBJ databases">
        <authorList>
            <person name="Chen Y."/>
            <person name="Shah S."/>
            <person name="Dougan E. K."/>
            <person name="Thang M."/>
            <person name="Chan C."/>
        </authorList>
    </citation>
    <scope>NUCLEOTIDE SEQUENCE [LARGE SCALE GENOMIC DNA]</scope>
</reference>
<evidence type="ECO:0000313" key="2">
    <source>
        <dbReference type="Proteomes" id="UP001642464"/>
    </source>
</evidence>
<dbReference type="EMBL" id="CAXAMM010033101">
    <property type="protein sequence ID" value="CAK9070722.1"/>
    <property type="molecule type" value="Genomic_DNA"/>
</dbReference>
<accession>A0ABP0P3V5</accession>
<organism evidence="1 2">
    <name type="scientific">Durusdinium trenchii</name>
    <dbReference type="NCBI Taxonomy" id="1381693"/>
    <lineage>
        <taxon>Eukaryota</taxon>
        <taxon>Sar</taxon>
        <taxon>Alveolata</taxon>
        <taxon>Dinophyceae</taxon>
        <taxon>Suessiales</taxon>
        <taxon>Symbiodiniaceae</taxon>
        <taxon>Durusdinium</taxon>
    </lineage>
</organism>
<dbReference type="Proteomes" id="UP001642464">
    <property type="component" value="Unassembled WGS sequence"/>
</dbReference>
<feature type="non-terminal residue" evidence="1">
    <location>
        <position position="1"/>
    </location>
</feature>
<proteinExistence type="predicted"/>
<comment type="caution">
    <text evidence="1">The sequence shown here is derived from an EMBL/GenBank/DDBJ whole genome shotgun (WGS) entry which is preliminary data.</text>
</comment>